<feature type="domain" description="Glycosyl hydrolase family 13 catalytic" evidence="4">
    <location>
        <begin position="70"/>
        <end position="490"/>
    </location>
</feature>
<keyword evidence="3" id="KW-0119">Carbohydrate metabolism</keyword>
<dbReference type="PANTHER" id="PTHR10357:SF209">
    <property type="entry name" value="PERIPLASMIC ALPHA-AMYLASE"/>
    <property type="match status" value="1"/>
</dbReference>
<dbReference type="GO" id="GO:0043169">
    <property type="term" value="F:cation binding"/>
    <property type="evidence" value="ECO:0007669"/>
    <property type="project" value="InterPro"/>
</dbReference>
<dbReference type="PRINTS" id="PR00110">
    <property type="entry name" value="ALPHAAMYLASE"/>
</dbReference>
<dbReference type="InterPro" id="IPR006047">
    <property type="entry name" value="GH13_cat_dom"/>
</dbReference>
<dbReference type="SUPFAM" id="SSF51445">
    <property type="entry name" value="(Trans)glycosidases"/>
    <property type="match status" value="1"/>
</dbReference>
<dbReference type="STRING" id="1038014.SAMN04487910_0481"/>
<reference evidence="5 6" key="1">
    <citation type="submission" date="2016-10" db="EMBL/GenBank/DDBJ databases">
        <authorList>
            <person name="de Groot N.N."/>
        </authorList>
    </citation>
    <scope>NUCLEOTIDE SEQUENCE [LARGE SCALE GENOMIC DNA]</scope>
    <source>
        <strain evidence="5 6">DSM 25232</strain>
    </source>
</reference>
<dbReference type="Gene3D" id="3.20.20.80">
    <property type="entry name" value="Glycosidases"/>
    <property type="match status" value="2"/>
</dbReference>
<keyword evidence="3" id="KW-0326">Glycosidase</keyword>
<evidence type="ECO:0000256" key="2">
    <source>
        <dbReference type="RuleBase" id="RU003615"/>
    </source>
</evidence>
<dbReference type="SMART" id="SM00642">
    <property type="entry name" value="Aamy"/>
    <property type="match status" value="1"/>
</dbReference>
<dbReference type="AlphaFoldDB" id="A0A1H7GUX6"/>
<evidence type="ECO:0000259" key="4">
    <source>
        <dbReference type="SMART" id="SM00642"/>
    </source>
</evidence>
<dbReference type="GO" id="GO:0005975">
    <property type="term" value="P:carbohydrate metabolic process"/>
    <property type="evidence" value="ECO:0007669"/>
    <property type="project" value="InterPro"/>
</dbReference>
<name>A0A1H7GUX6_AQUAM</name>
<evidence type="ECO:0000313" key="5">
    <source>
        <dbReference type="EMBL" id="SEK41878.1"/>
    </source>
</evidence>
<evidence type="ECO:0000313" key="6">
    <source>
        <dbReference type="Proteomes" id="UP000198521"/>
    </source>
</evidence>
<proteinExistence type="inferred from homology"/>
<evidence type="ECO:0000256" key="1">
    <source>
        <dbReference type="ARBA" id="ARBA00008061"/>
    </source>
</evidence>
<keyword evidence="3" id="KW-0378">Hydrolase</keyword>
<dbReference type="Gene3D" id="2.60.40.1180">
    <property type="entry name" value="Golgi alpha-mannosidase II"/>
    <property type="match status" value="1"/>
</dbReference>
<comment type="catalytic activity">
    <reaction evidence="3">
        <text>Endohydrolysis of (1-&gt;4)-alpha-D-glucosidic linkages in polysaccharides containing three or more (1-&gt;4)-alpha-linked D-glucose units.</text>
        <dbReference type="EC" id="3.2.1.1"/>
    </reaction>
</comment>
<dbReference type="Proteomes" id="UP000198521">
    <property type="component" value="Unassembled WGS sequence"/>
</dbReference>
<dbReference type="GO" id="GO:0004556">
    <property type="term" value="F:alpha-amylase activity"/>
    <property type="evidence" value="ECO:0007669"/>
    <property type="project" value="UniProtKB-UniRule"/>
</dbReference>
<gene>
    <name evidence="5" type="ORF">SAMN04487910_0481</name>
</gene>
<dbReference type="InterPro" id="IPR013780">
    <property type="entry name" value="Glyco_hydro_b"/>
</dbReference>
<dbReference type="PANTHER" id="PTHR10357">
    <property type="entry name" value="ALPHA-AMYLASE FAMILY MEMBER"/>
    <property type="match status" value="1"/>
</dbReference>
<dbReference type="EMBL" id="FOAB01000001">
    <property type="protein sequence ID" value="SEK41878.1"/>
    <property type="molecule type" value="Genomic_DNA"/>
</dbReference>
<comment type="similarity">
    <text evidence="1 2">Belongs to the glycosyl hydrolase 13 family.</text>
</comment>
<evidence type="ECO:0000256" key="3">
    <source>
        <dbReference type="RuleBase" id="RU361134"/>
    </source>
</evidence>
<dbReference type="Pfam" id="PF00128">
    <property type="entry name" value="Alpha-amylase"/>
    <property type="match status" value="1"/>
</dbReference>
<dbReference type="InterPro" id="IPR006046">
    <property type="entry name" value="Alpha_amylase"/>
</dbReference>
<dbReference type="InterPro" id="IPR017853">
    <property type="entry name" value="GH"/>
</dbReference>
<organism evidence="5 6">
    <name type="scientific">Aquimarina amphilecti</name>
    <dbReference type="NCBI Taxonomy" id="1038014"/>
    <lineage>
        <taxon>Bacteria</taxon>
        <taxon>Pseudomonadati</taxon>
        <taxon>Bacteroidota</taxon>
        <taxon>Flavobacteriia</taxon>
        <taxon>Flavobacteriales</taxon>
        <taxon>Flavobacteriaceae</taxon>
        <taxon>Aquimarina</taxon>
    </lineage>
</organism>
<protein>
    <recommendedName>
        <fullName evidence="3">Alpha-amylase</fullName>
        <ecNumber evidence="3">3.2.1.1</ecNumber>
    </recommendedName>
</protein>
<sequence>MIEIFVLKHKSKHMKHLLTTSLLMLFSILISCKNETKQTSEENSITESQTATALTTENMPFVWEGANVYFLLADRFKNGDPTNDKVLDRSKETGVLRGFEGGDIKGIIQKIEDGYFKELGINALWVNPLVEQIHDSVDEGTGNTYPFHGYWAKDWTSIDPNFGTYEDLRKLVEVAHQNGIRILMDVVINHTGPVTEKDPLWSDDWVRTGPQCSYKDYETAVKCTLVKNLPDVKTESNDEVKLPEALVTKWKEEGRLEAEMDELEIFFAKTGLRRSPKNYIIKWLTDYVRELGIDGYRVDTVKHVEEGVWSILAEQAKLAFTEWKKNNPNKVLDNNDFFVLGELYGYGIDGKRFYDFGDRKVDYYANGFDNLINFQFKYDAKRLDYEKLYSKYGSALQTGLIGKSVMNYISSHDDGDPFDKERKKTFESATKLLLTPGISQIYYGDETGRSLIIEGTEGDATLRSNMNWDDLETDDTKSLLLHWQKLGKFRKNHPSIGAGKHKMIQETPYIFSRKYSKNNSVDSVVIGLNQRKGTKTLKVNSIFKDGTVLTDTYSGMEATVKDGNITIKSDYEIVLLEAKK</sequence>
<dbReference type="EC" id="3.2.1.1" evidence="3"/>
<accession>A0A1H7GUX6</accession>
<keyword evidence="6" id="KW-1185">Reference proteome</keyword>